<dbReference type="SMART" id="SM00256">
    <property type="entry name" value="FBOX"/>
    <property type="match status" value="1"/>
</dbReference>
<protein>
    <recommendedName>
        <fullName evidence="1">F-box domain-containing protein</fullName>
    </recommendedName>
</protein>
<feature type="domain" description="F-box" evidence="1">
    <location>
        <begin position="19"/>
        <end position="65"/>
    </location>
</feature>
<dbReference type="Gene3D" id="3.80.10.10">
    <property type="entry name" value="Ribonuclease Inhibitor"/>
    <property type="match status" value="1"/>
</dbReference>
<dbReference type="PANTHER" id="PTHR16008:SF6">
    <property type="entry name" value="SI:DKEY-12E7.1"/>
    <property type="match status" value="1"/>
</dbReference>
<dbReference type="CTD" id="20247529"/>
<accession>V4BHZ6</accession>
<proteinExistence type="predicted"/>
<dbReference type="RefSeq" id="XP_009044067.1">
    <property type="nucleotide sequence ID" value="XM_009045819.1"/>
</dbReference>
<dbReference type="InterPro" id="IPR001810">
    <property type="entry name" value="F-box_dom"/>
</dbReference>
<evidence type="ECO:0000313" key="3">
    <source>
        <dbReference type="Proteomes" id="UP000030746"/>
    </source>
</evidence>
<dbReference type="EMBL" id="KB199650">
    <property type="protein sequence ID" value="ESP05522.1"/>
    <property type="molecule type" value="Genomic_DNA"/>
</dbReference>
<name>V4BHZ6_LOTGI</name>
<dbReference type="InterPro" id="IPR032675">
    <property type="entry name" value="LRR_dom_sf"/>
</dbReference>
<dbReference type="AlphaFoldDB" id="V4BHZ6"/>
<gene>
    <name evidence="2" type="ORF">LOTGIDRAFT_228073</name>
</gene>
<dbReference type="PANTHER" id="PTHR16008">
    <property type="entry name" value="F-BOX ONLY PROTEIN 4"/>
    <property type="match status" value="1"/>
</dbReference>
<sequence>MACTANGSSELSEDVIEHYFPFEALPEDCKLQVFSYLNNTAKVRCCFVCKEWLFLLKSPRLWNHISLSDFTPICLGQANHTCVYECYKQYQTKVLQFTEYLCQIKPILHSFVFELDIYDPKAKFLPNIENFLRTAQCRELIYAHLNWKETPNQPLWYEEKCWYHESDVIHLHRLRHRKFVWFFDFFTSVASNLKTLIMPFGWSETSVEHLKRLQNLQTLVLEKYFVFKTLDQTLLDRVLEILPKLQRFLLEVWTPSGAGLLFYSLKSASLQFLDISQSRGFYLNGLVMPKLRQFCVARHPWNGPIVSSDKIKIPCLYGILVNGAPNLEKINDHNLEANWKEKKSPNLQEVLKSVCACKSHKRGWAM</sequence>
<dbReference type="HOGENOM" id="CLU_042577_0_0_1"/>
<organism evidence="2 3">
    <name type="scientific">Lottia gigantea</name>
    <name type="common">Giant owl limpet</name>
    <dbReference type="NCBI Taxonomy" id="225164"/>
    <lineage>
        <taxon>Eukaryota</taxon>
        <taxon>Metazoa</taxon>
        <taxon>Spiralia</taxon>
        <taxon>Lophotrochozoa</taxon>
        <taxon>Mollusca</taxon>
        <taxon>Gastropoda</taxon>
        <taxon>Patellogastropoda</taxon>
        <taxon>Lottioidea</taxon>
        <taxon>Lottiidae</taxon>
        <taxon>Lottia</taxon>
    </lineage>
</organism>
<dbReference type="Pfam" id="PF12937">
    <property type="entry name" value="F-box-like"/>
    <property type="match status" value="1"/>
</dbReference>
<dbReference type="Proteomes" id="UP000030746">
    <property type="component" value="Unassembled WGS sequence"/>
</dbReference>
<dbReference type="KEGG" id="lgi:LOTGIDRAFT_228073"/>
<dbReference type="InterPro" id="IPR036047">
    <property type="entry name" value="F-box-like_dom_sf"/>
</dbReference>
<evidence type="ECO:0000259" key="1">
    <source>
        <dbReference type="PROSITE" id="PS50181"/>
    </source>
</evidence>
<dbReference type="SUPFAM" id="SSF52047">
    <property type="entry name" value="RNI-like"/>
    <property type="match status" value="1"/>
</dbReference>
<dbReference type="PROSITE" id="PS50181">
    <property type="entry name" value="FBOX"/>
    <property type="match status" value="1"/>
</dbReference>
<dbReference type="OMA" id="THSCPRI"/>
<dbReference type="InterPro" id="IPR039588">
    <property type="entry name" value="FBXO4"/>
</dbReference>
<evidence type="ECO:0000313" key="2">
    <source>
        <dbReference type="EMBL" id="ESP05522.1"/>
    </source>
</evidence>
<dbReference type="GeneID" id="20247529"/>
<dbReference type="GO" id="GO:0031146">
    <property type="term" value="P:SCF-dependent proteasomal ubiquitin-dependent protein catabolic process"/>
    <property type="evidence" value="ECO:0007669"/>
    <property type="project" value="InterPro"/>
</dbReference>
<dbReference type="SUPFAM" id="SSF81383">
    <property type="entry name" value="F-box domain"/>
    <property type="match status" value="1"/>
</dbReference>
<dbReference type="GO" id="GO:0019005">
    <property type="term" value="C:SCF ubiquitin ligase complex"/>
    <property type="evidence" value="ECO:0007669"/>
    <property type="project" value="TreeGrafter"/>
</dbReference>
<keyword evidence="3" id="KW-1185">Reference proteome</keyword>
<dbReference type="OrthoDB" id="10024886at2759"/>
<reference evidence="2 3" key="1">
    <citation type="journal article" date="2013" name="Nature">
        <title>Insights into bilaterian evolution from three spiralian genomes.</title>
        <authorList>
            <person name="Simakov O."/>
            <person name="Marletaz F."/>
            <person name="Cho S.J."/>
            <person name="Edsinger-Gonzales E."/>
            <person name="Havlak P."/>
            <person name="Hellsten U."/>
            <person name="Kuo D.H."/>
            <person name="Larsson T."/>
            <person name="Lv J."/>
            <person name="Arendt D."/>
            <person name="Savage R."/>
            <person name="Osoegawa K."/>
            <person name="de Jong P."/>
            <person name="Grimwood J."/>
            <person name="Chapman J.A."/>
            <person name="Shapiro H."/>
            <person name="Aerts A."/>
            <person name="Otillar R.P."/>
            <person name="Terry A.Y."/>
            <person name="Boore J.L."/>
            <person name="Grigoriev I.V."/>
            <person name="Lindberg D.R."/>
            <person name="Seaver E.C."/>
            <person name="Weisblat D.A."/>
            <person name="Putnam N.H."/>
            <person name="Rokhsar D.S."/>
        </authorList>
    </citation>
    <scope>NUCLEOTIDE SEQUENCE [LARGE SCALE GENOMIC DNA]</scope>
</reference>
<dbReference type="GO" id="GO:0000209">
    <property type="term" value="P:protein polyubiquitination"/>
    <property type="evidence" value="ECO:0007669"/>
    <property type="project" value="TreeGrafter"/>
</dbReference>